<dbReference type="Proteomes" id="UP001226091">
    <property type="component" value="Chromosome"/>
</dbReference>
<reference evidence="2" key="1">
    <citation type="journal article" date="2025" name="Aquaculture">
        <title>Assessment of the bioflocculant production and safety properties of Metabacillus hrfriensis sp. nov. based on phenotypic and whole-genome sequencing analysis.</title>
        <authorList>
            <person name="Zhang R."/>
            <person name="Zhao Z."/>
            <person name="Luo L."/>
            <person name="Wang S."/>
            <person name="Guo K."/>
            <person name="Xu W."/>
        </authorList>
    </citation>
    <scope>NUCLEOTIDE SEQUENCE [LARGE SCALE GENOMIC DNA]</scope>
    <source>
        <strain evidence="2">CT-WN-B3</strain>
    </source>
</reference>
<keyword evidence="2" id="KW-1185">Reference proteome</keyword>
<name>A0ACD4RI88_9BACI</name>
<proteinExistence type="predicted"/>
<organism evidence="1 2">
    <name type="scientific">Metabacillus hrfriensis</name>
    <dbReference type="NCBI Taxonomy" id="3048891"/>
    <lineage>
        <taxon>Bacteria</taxon>
        <taxon>Bacillati</taxon>
        <taxon>Bacillota</taxon>
        <taxon>Bacilli</taxon>
        <taxon>Bacillales</taxon>
        <taxon>Bacillaceae</taxon>
        <taxon>Metabacillus</taxon>
    </lineage>
</organism>
<accession>A0ACD4RI88</accession>
<protein>
    <submittedName>
        <fullName evidence="1">DUF1837 domain-containing protein</fullName>
    </submittedName>
</protein>
<sequence length="302" mass="35302">MLRPIVRKSFLDNFYHDIKDHILEETQTKVNLHILKIANNRFDIHPLLSELSNSIITFCLSKKEYQLYVDQLRFGELNKAAQEKFRDYQSNEGEFGELLLYCFLESHLEAPKLLTKMNLKTSHNDYVKGADGVHLLKVSENEYQVIFGESKMYKTLKVGLSKAFKSIDSFLNHTKNNVHYEMQLINSHLEQEIIDDQTYEQLRKIIFPSANEDEIQTNRAFGIFVGFNMEVSAEMKKLPNADFQKQVRQQVNSLVQKELGSITKLIEKYDLYGYSFYIYCIPFIEIDKVRKDAIKTLKGEVS</sequence>
<evidence type="ECO:0000313" key="1">
    <source>
        <dbReference type="EMBL" id="WHZ60091.1"/>
    </source>
</evidence>
<gene>
    <name evidence="1" type="ORF">QLQ22_12480</name>
</gene>
<evidence type="ECO:0000313" key="2">
    <source>
        <dbReference type="Proteomes" id="UP001226091"/>
    </source>
</evidence>
<dbReference type="EMBL" id="CP126116">
    <property type="protein sequence ID" value="WHZ60091.1"/>
    <property type="molecule type" value="Genomic_DNA"/>
</dbReference>